<organism evidence="1 2">
    <name type="scientific">Nocardia callitridis</name>
    <dbReference type="NCBI Taxonomy" id="648753"/>
    <lineage>
        <taxon>Bacteria</taxon>
        <taxon>Bacillati</taxon>
        <taxon>Actinomycetota</taxon>
        <taxon>Actinomycetes</taxon>
        <taxon>Mycobacteriales</taxon>
        <taxon>Nocardiaceae</taxon>
        <taxon>Nocardia</taxon>
    </lineage>
</organism>
<evidence type="ECO:0000313" key="1">
    <source>
        <dbReference type="EMBL" id="GAA5056639.1"/>
    </source>
</evidence>
<dbReference type="Proteomes" id="UP001500603">
    <property type="component" value="Unassembled WGS sequence"/>
</dbReference>
<name>A0ABP9KGP5_9NOCA</name>
<reference evidence="2" key="1">
    <citation type="journal article" date="2019" name="Int. J. Syst. Evol. Microbiol.">
        <title>The Global Catalogue of Microorganisms (GCM) 10K type strain sequencing project: providing services to taxonomists for standard genome sequencing and annotation.</title>
        <authorList>
            <consortium name="The Broad Institute Genomics Platform"/>
            <consortium name="The Broad Institute Genome Sequencing Center for Infectious Disease"/>
            <person name="Wu L."/>
            <person name="Ma J."/>
        </authorList>
    </citation>
    <scope>NUCLEOTIDE SEQUENCE [LARGE SCALE GENOMIC DNA]</scope>
    <source>
        <strain evidence="2">JCM 18298</strain>
    </source>
</reference>
<keyword evidence="2" id="KW-1185">Reference proteome</keyword>
<protein>
    <submittedName>
        <fullName evidence="1">Uncharacterized protein</fullName>
    </submittedName>
</protein>
<proteinExistence type="predicted"/>
<accession>A0ABP9KGP5</accession>
<comment type="caution">
    <text evidence="1">The sequence shown here is derived from an EMBL/GenBank/DDBJ whole genome shotgun (WGS) entry which is preliminary data.</text>
</comment>
<dbReference type="EMBL" id="BAABJM010000002">
    <property type="protein sequence ID" value="GAA5056639.1"/>
    <property type="molecule type" value="Genomic_DNA"/>
</dbReference>
<gene>
    <name evidence="1" type="ORF">GCM10023318_34300</name>
</gene>
<evidence type="ECO:0000313" key="2">
    <source>
        <dbReference type="Proteomes" id="UP001500603"/>
    </source>
</evidence>
<sequence>MIAIKHRATNLTYTTAHTVVAADVALIVSGGIEKVERFDDLTRGHHGPGGPMRRTLWILDYRDTGRQGDSFVSDVVVTLPRLITIT</sequence>